<gene>
    <name evidence="3" type="ORF">LCGC14_3152300</name>
</gene>
<sequence>MNHFKSNRFLFGTLGNIMPGIGAYMFEDISDFKFACICAVIIFTNVAYIFKGGRIDHQKKDQTSPLSQESPPLPQISSRTNPSPAEPAVL</sequence>
<name>A0A0F8WHR7_9ZZZZ</name>
<dbReference type="EMBL" id="LAZR01069428">
    <property type="protein sequence ID" value="KKK47725.1"/>
    <property type="molecule type" value="Genomic_DNA"/>
</dbReference>
<proteinExistence type="predicted"/>
<feature type="region of interest" description="Disordered" evidence="1">
    <location>
        <begin position="58"/>
        <end position="90"/>
    </location>
</feature>
<accession>A0A0F8WHR7</accession>
<evidence type="ECO:0000256" key="2">
    <source>
        <dbReference type="SAM" id="Phobius"/>
    </source>
</evidence>
<evidence type="ECO:0000313" key="3">
    <source>
        <dbReference type="EMBL" id="KKK47725.1"/>
    </source>
</evidence>
<organism evidence="3">
    <name type="scientific">marine sediment metagenome</name>
    <dbReference type="NCBI Taxonomy" id="412755"/>
    <lineage>
        <taxon>unclassified sequences</taxon>
        <taxon>metagenomes</taxon>
        <taxon>ecological metagenomes</taxon>
    </lineage>
</organism>
<keyword evidence="2" id="KW-1133">Transmembrane helix</keyword>
<keyword evidence="2" id="KW-0812">Transmembrane</keyword>
<feature type="compositionally biased region" description="Low complexity" evidence="1">
    <location>
        <begin position="64"/>
        <end position="78"/>
    </location>
</feature>
<keyword evidence="2" id="KW-0472">Membrane</keyword>
<comment type="caution">
    <text evidence="3">The sequence shown here is derived from an EMBL/GenBank/DDBJ whole genome shotgun (WGS) entry which is preliminary data.</text>
</comment>
<feature type="transmembrane region" description="Helical" evidence="2">
    <location>
        <begin position="32"/>
        <end position="50"/>
    </location>
</feature>
<protein>
    <submittedName>
        <fullName evidence="3">Uncharacterized protein</fullName>
    </submittedName>
</protein>
<evidence type="ECO:0000256" key="1">
    <source>
        <dbReference type="SAM" id="MobiDB-lite"/>
    </source>
</evidence>
<feature type="transmembrane region" description="Helical" evidence="2">
    <location>
        <begin position="9"/>
        <end position="26"/>
    </location>
</feature>
<reference evidence="3" key="1">
    <citation type="journal article" date="2015" name="Nature">
        <title>Complex archaea that bridge the gap between prokaryotes and eukaryotes.</title>
        <authorList>
            <person name="Spang A."/>
            <person name="Saw J.H."/>
            <person name="Jorgensen S.L."/>
            <person name="Zaremba-Niedzwiedzka K."/>
            <person name="Martijn J."/>
            <person name="Lind A.E."/>
            <person name="van Eijk R."/>
            <person name="Schleper C."/>
            <person name="Guy L."/>
            <person name="Ettema T.J."/>
        </authorList>
    </citation>
    <scope>NUCLEOTIDE SEQUENCE</scope>
</reference>
<dbReference type="AlphaFoldDB" id="A0A0F8WHR7"/>